<feature type="transmembrane region" description="Helical" evidence="7">
    <location>
        <begin position="466"/>
        <end position="495"/>
    </location>
</feature>
<feature type="transmembrane region" description="Helical" evidence="7">
    <location>
        <begin position="124"/>
        <end position="145"/>
    </location>
</feature>
<feature type="transmembrane region" description="Helical" evidence="7">
    <location>
        <begin position="92"/>
        <end position="112"/>
    </location>
</feature>
<evidence type="ECO:0000313" key="9">
    <source>
        <dbReference type="Proteomes" id="UP001500604"/>
    </source>
</evidence>
<dbReference type="Proteomes" id="UP001500604">
    <property type="component" value="Unassembled WGS sequence"/>
</dbReference>
<feature type="transmembrane region" description="Helical" evidence="7">
    <location>
        <begin position="435"/>
        <end position="454"/>
    </location>
</feature>
<feature type="transmembrane region" description="Helical" evidence="7">
    <location>
        <begin position="390"/>
        <end position="409"/>
    </location>
</feature>
<evidence type="ECO:0000256" key="2">
    <source>
        <dbReference type="ARBA" id="ARBA00022448"/>
    </source>
</evidence>
<dbReference type="InterPro" id="IPR006726">
    <property type="entry name" value="PHBA_efflux_AaeB/fusaric-R"/>
</dbReference>
<keyword evidence="5 7" id="KW-1133">Transmembrane helix</keyword>
<feature type="transmembrane region" description="Helical" evidence="7">
    <location>
        <begin position="44"/>
        <end position="62"/>
    </location>
</feature>
<protein>
    <submittedName>
        <fullName evidence="8">FUSC family protein</fullName>
    </submittedName>
</protein>
<accession>A0ABP8V3P4</accession>
<keyword evidence="9" id="KW-1185">Reference proteome</keyword>
<feature type="transmembrane region" description="Helical" evidence="7">
    <location>
        <begin position="69"/>
        <end position="86"/>
    </location>
</feature>
<dbReference type="Pfam" id="PF04632">
    <property type="entry name" value="FUSC"/>
    <property type="match status" value="1"/>
</dbReference>
<feature type="transmembrane region" description="Helical" evidence="7">
    <location>
        <begin position="515"/>
        <end position="537"/>
    </location>
</feature>
<dbReference type="RefSeq" id="WP_345196153.1">
    <property type="nucleotide sequence ID" value="NZ_BAABFL010000357.1"/>
</dbReference>
<dbReference type="PANTHER" id="PTHR30509:SF9">
    <property type="entry name" value="MULTIDRUG RESISTANCE PROTEIN MDTO"/>
    <property type="match status" value="1"/>
</dbReference>
<keyword evidence="6 7" id="KW-0472">Membrane</keyword>
<proteinExistence type="predicted"/>
<organism evidence="8 9">
    <name type="scientific">Kistimonas scapharcae</name>
    <dbReference type="NCBI Taxonomy" id="1036133"/>
    <lineage>
        <taxon>Bacteria</taxon>
        <taxon>Pseudomonadati</taxon>
        <taxon>Pseudomonadota</taxon>
        <taxon>Gammaproteobacteria</taxon>
        <taxon>Oceanospirillales</taxon>
        <taxon>Endozoicomonadaceae</taxon>
        <taxon>Kistimonas</taxon>
    </lineage>
</organism>
<evidence type="ECO:0000256" key="3">
    <source>
        <dbReference type="ARBA" id="ARBA00022475"/>
    </source>
</evidence>
<comment type="subcellular location">
    <subcellularLocation>
        <location evidence="1">Cell membrane</location>
        <topology evidence="1">Multi-pass membrane protein</topology>
    </subcellularLocation>
</comment>
<keyword evidence="4 7" id="KW-0812">Transmembrane</keyword>
<sequence>MVLKNRLAWLVQAPVENWIRVLQIVFGMGVIEWCSYRFNLASPGTALVACIIVAQPLVGMIYAKAANRVLGTLFGCLFSLFLLMAFGQAPVVFFALLVLWVCVMTWLGNRIWRPLEYTTRLSGYTVAMVAVTALAAPDNGFILAVHRMTDTLVGVLVMTVISTVVVPLSARELLRRKAWQSVNDVLVFLRQVVDGLVVTDLAAYRKAHMQCISGSFDLERMRLDASLENLSRGHVFQHATALVQNLLRTVSRLHVMAHQLAHLDQANTSLPIKSELMLSLQYCVEQLETLDNASPDQLETTLAPLLTQQLEHLALLETQLGNLLAETDTPDAALWRITLTLYLAIGSLESLQSSLRHMQQLHRERPDLAVANEKPRLAFHVFHRLSLLRALRPAVAIGSGLVIWYWTAWPQGASLMMMPIVLPTLFAAHPFPALLFRQTIAGIVLGMGLGYLMLFRVMPVIDGFPLFFLAQVPVIVIAGLLICNRATVGLGMVLLINFYLSVQPTNMPVYDFPSFVNLALATLTGSVLGCLSLLLVFPESPRRIVRSIHRQMLEELAHICENKACPEEQGQFESRMYDRLNQVQQWMDATPRGLNDAKLVIQVFYLGELLYRFPQRQHSLPAQLQRDIRRFLANLAPGFRQWAKGQGQEGMADQLRHAKQQMLDLLEDFRTLYPKVAGEDRLCLLRTTAQLELIPGLLERMAGYGEST</sequence>
<evidence type="ECO:0000256" key="7">
    <source>
        <dbReference type="SAM" id="Phobius"/>
    </source>
</evidence>
<dbReference type="EMBL" id="BAABFL010000357">
    <property type="protein sequence ID" value="GAA4650063.1"/>
    <property type="molecule type" value="Genomic_DNA"/>
</dbReference>
<keyword evidence="2" id="KW-0813">Transport</keyword>
<name>A0ABP8V3P4_9GAMM</name>
<reference evidence="9" key="1">
    <citation type="journal article" date="2019" name="Int. J. Syst. Evol. Microbiol.">
        <title>The Global Catalogue of Microorganisms (GCM) 10K type strain sequencing project: providing services to taxonomists for standard genome sequencing and annotation.</title>
        <authorList>
            <consortium name="The Broad Institute Genomics Platform"/>
            <consortium name="The Broad Institute Genome Sequencing Center for Infectious Disease"/>
            <person name="Wu L."/>
            <person name="Ma J."/>
        </authorList>
    </citation>
    <scope>NUCLEOTIDE SEQUENCE [LARGE SCALE GENOMIC DNA]</scope>
    <source>
        <strain evidence="9">JCM 17805</strain>
    </source>
</reference>
<keyword evidence="3" id="KW-1003">Cell membrane</keyword>
<evidence type="ECO:0000313" key="8">
    <source>
        <dbReference type="EMBL" id="GAA4650063.1"/>
    </source>
</evidence>
<gene>
    <name evidence="8" type="ORF">GCM10023116_23460</name>
</gene>
<comment type="caution">
    <text evidence="8">The sequence shown here is derived from an EMBL/GenBank/DDBJ whole genome shotgun (WGS) entry which is preliminary data.</text>
</comment>
<evidence type="ECO:0000256" key="1">
    <source>
        <dbReference type="ARBA" id="ARBA00004651"/>
    </source>
</evidence>
<evidence type="ECO:0000256" key="4">
    <source>
        <dbReference type="ARBA" id="ARBA00022692"/>
    </source>
</evidence>
<dbReference type="PANTHER" id="PTHR30509">
    <property type="entry name" value="P-HYDROXYBENZOIC ACID EFFLUX PUMP SUBUNIT-RELATED"/>
    <property type="match status" value="1"/>
</dbReference>
<feature type="transmembrane region" description="Helical" evidence="7">
    <location>
        <begin position="151"/>
        <end position="170"/>
    </location>
</feature>
<evidence type="ECO:0000256" key="6">
    <source>
        <dbReference type="ARBA" id="ARBA00023136"/>
    </source>
</evidence>
<evidence type="ECO:0000256" key="5">
    <source>
        <dbReference type="ARBA" id="ARBA00022989"/>
    </source>
</evidence>